<evidence type="ECO:0000313" key="3">
    <source>
        <dbReference type="Proteomes" id="UP000035067"/>
    </source>
</evidence>
<dbReference type="EMBL" id="JXQG01000016">
    <property type="protein sequence ID" value="KKZ12605.1"/>
    <property type="molecule type" value="Genomic_DNA"/>
</dbReference>
<protein>
    <submittedName>
        <fullName evidence="2">Uncharacterized protein</fullName>
    </submittedName>
</protein>
<accession>A0A0G2HML3</accession>
<comment type="caution">
    <text evidence="2">The sequence shown here is derived from an EMBL/GenBank/DDBJ whole genome shotgun (WGS) entry which is preliminary data.</text>
</comment>
<name>A0A0G2HML3_9SYNE</name>
<dbReference type="PATRIC" id="fig|1604020.3.peg.2572"/>
<reference evidence="2 3" key="1">
    <citation type="submission" date="2015-01" db="EMBL/GenBank/DDBJ databases">
        <title>Lifestyle Evolution in Cyanobacterial Symbionts of Sponges.</title>
        <authorList>
            <person name="Burgsdorf I."/>
            <person name="Slaby B.M."/>
            <person name="Handley K.M."/>
            <person name="Haber M."/>
            <person name="Blom J."/>
            <person name="Marshall C.W."/>
            <person name="Gilbert J.A."/>
            <person name="Hentschel U."/>
            <person name="Steindler L."/>
        </authorList>
    </citation>
    <scope>NUCLEOTIDE SEQUENCE [LARGE SCALE GENOMIC DNA]</scope>
    <source>
        <strain evidence="2">SP3</strain>
    </source>
</reference>
<evidence type="ECO:0000313" key="2">
    <source>
        <dbReference type="EMBL" id="KKZ12605.1"/>
    </source>
</evidence>
<dbReference type="AlphaFoldDB" id="A0A0G2HML3"/>
<feature type="region of interest" description="Disordered" evidence="1">
    <location>
        <begin position="1"/>
        <end position="22"/>
    </location>
</feature>
<organism evidence="2 3">
    <name type="scientific">Candidatus Synechococcus spongiarum SP3</name>
    <dbReference type="NCBI Taxonomy" id="1604020"/>
    <lineage>
        <taxon>Bacteria</taxon>
        <taxon>Bacillati</taxon>
        <taxon>Cyanobacteriota</taxon>
        <taxon>Cyanophyceae</taxon>
        <taxon>Synechococcales</taxon>
        <taxon>Synechococcaceae</taxon>
        <taxon>Synechococcus</taxon>
    </lineage>
</organism>
<dbReference type="Proteomes" id="UP000035067">
    <property type="component" value="Unassembled WGS sequence"/>
</dbReference>
<gene>
    <name evidence="2" type="ORF">TE42_03860</name>
</gene>
<evidence type="ECO:0000256" key="1">
    <source>
        <dbReference type="SAM" id="MobiDB-lite"/>
    </source>
</evidence>
<feature type="compositionally biased region" description="Polar residues" evidence="1">
    <location>
        <begin position="1"/>
        <end position="10"/>
    </location>
</feature>
<proteinExistence type="predicted"/>
<sequence length="91" mass="10364">MEAARSTQVIEKSAMPDKTTTAKQAKISATRFPLVHKLSTLADFRRWHKGMREALAASNRQAGAYEGWGKRWQKRLAAAECEKQMLEIEMQ</sequence>